<evidence type="ECO:0000313" key="3">
    <source>
        <dbReference type="EMBL" id="KAG6575185.1"/>
    </source>
</evidence>
<keyword evidence="4" id="KW-1185">Reference proteome</keyword>
<dbReference type="Pfam" id="PF01554">
    <property type="entry name" value="MatE"/>
    <property type="match status" value="1"/>
</dbReference>
<evidence type="ECO:0000256" key="2">
    <source>
        <dbReference type="SAM" id="Phobius"/>
    </source>
</evidence>
<gene>
    <name evidence="3" type="primary">DTX34</name>
    <name evidence="3" type="ORF">SDJN03_25824</name>
</gene>
<dbReference type="Proteomes" id="UP000685013">
    <property type="component" value="Chromosome 17"/>
</dbReference>
<dbReference type="GO" id="GO:0042910">
    <property type="term" value="F:xenobiotic transmembrane transporter activity"/>
    <property type="evidence" value="ECO:0007669"/>
    <property type="project" value="InterPro"/>
</dbReference>
<name>A0AAV6M4W8_9ROSI</name>
<dbReference type="PANTHER" id="PTHR11206">
    <property type="entry name" value="MULTIDRUG RESISTANCE PROTEIN"/>
    <property type="match status" value="1"/>
</dbReference>
<feature type="transmembrane region" description="Helical" evidence="2">
    <location>
        <begin position="121"/>
        <end position="142"/>
    </location>
</feature>
<keyword evidence="2" id="KW-0812">Transmembrane</keyword>
<feature type="non-terminal residue" evidence="3">
    <location>
        <position position="1"/>
    </location>
</feature>
<reference evidence="3 4" key="1">
    <citation type="journal article" date="2021" name="Hortic Res">
        <title>The domestication of Cucurbita argyrosperma as revealed by the genome of its wild relative.</title>
        <authorList>
            <person name="Barrera-Redondo J."/>
            <person name="Sanchez-de la Vega G."/>
            <person name="Aguirre-Liguori J.A."/>
            <person name="Castellanos-Morales G."/>
            <person name="Gutierrez-Guerrero Y.T."/>
            <person name="Aguirre-Dugua X."/>
            <person name="Aguirre-Planter E."/>
            <person name="Tenaillon M.I."/>
            <person name="Lira-Saade R."/>
            <person name="Eguiarte L.E."/>
        </authorList>
    </citation>
    <scope>NUCLEOTIDE SEQUENCE [LARGE SCALE GENOMIC DNA]</scope>
    <source>
        <strain evidence="3">JBR-2021</strain>
    </source>
</reference>
<dbReference type="GO" id="GO:0015297">
    <property type="term" value="F:antiporter activity"/>
    <property type="evidence" value="ECO:0007669"/>
    <property type="project" value="InterPro"/>
</dbReference>
<feature type="transmembrane region" description="Helical" evidence="2">
    <location>
        <begin position="92"/>
        <end position="115"/>
    </location>
</feature>
<dbReference type="EMBL" id="JAGKQH010000017">
    <property type="protein sequence ID" value="KAG6575185.1"/>
    <property type="molecule type" value="Genomic_DNA"/>
</dbReference>
<protein>
    <submittedName>
        <fullName evidence="3">Protein DETOXIFICATION 34</fullName>
    </submittedName>
</protein>
<sequence length="146" mass="15877">MLMNMFLYSYFSMNLNGWEGMLFIGINAAVSVRVSNELGLGHPRAAKYSVIVTVVESLCIGLLFAALILATKDYFAIIFTDSKEMQEAVSNLAFLLGITMVLNSVQPVISGVAVGGGWQALVAYINLFCYYVVGLPFGFLLATKQV</sequence>
<feature type="transmembrane region" description="Helical" evidence="2">
    <location>
        <begin position="7"/>
        <end position="30"/>
    </location>
</feature>
<comment type="caution">
    <text evidence="3">The sequence shown here is derived from an EMBL/GenBank/DDBJ whole genome shotgun (WGS) entry which is preliminary data.</text>
</comment>
<organism evidence="3 4">
    <name type="scientific">Cucurbita argyrosperma subsp. sororia</name>
    <dbReference type="NCBI Taxonomy" id="37648"/>
    <lineage>
        <taxon>Eukaryota</taxon>
        <taxon>Viridiplantae</taxon>
        <taxon>Streptophyta</taxon>
        <taxon>Embryophyta</taxon>
        <taxon>Tracheophyta</taxon>
        <taxon>Spermatophyta</taxon>
        <taxon>Magnoliopsida</taxon>
        <taxon>eudicotyledons</taxon>
        <taxon>Gunneridae</taxon>
        <taxon>Pentapetalae</taxon>
        <taxon>rosids</taxon>
        <taxon>fabids</taxon>
        <taxon>Cucurbitales</taxon>
        <taxon>Cucurbitaceae</taxon>
        <taxon>Cucurbiteae</taxon>
        <taxon>Cucurbita</taxon>
    </lineage>
</organism>
<accession>A0AAV6M4W8</accession>
<feature type="transmembrane region" description="Helical" evidence="2">
    <location>
        <begin position="50"/>
        <end position="71"/>
    </location>
</feature>
<comment type="similarity">
    <text evidence="1">Belongs to the multi antimicrobial extrusion (MATE) (TC 2.A.66.1) family.</text>
</comment>
<evidence type="ECO:0000313" key="4">
    <source>
        <dbReference type="Proteomes" id="UP000685013"/>
    </source>
</evidence>
<keyword evidence="2" id="KW-1133">Transmembrane helix</keyword>
<proteinExistence type="inferred from homology"/>
<dbReference type="InterPro" id="IPR002528">
    <property type="entry name" value="MATE_fam"/>
</dbReference>
<dbReference type="AlphaFoldDB" id="A0AAV6M4W8"/>
<evidence type="ECO:0000256" key="1">
    <source>
        <dbReference type="ARBA" id="ARBA00010199"/>
    </source>
</evidence>
<keyword evidence="2" id="KW-0472">Membrane</keyword>
<dbReference type="GO" id="GO:0016020">
    <property type="term" value="C:membrane"/>
    <property type="evidence" value="ECO:0007669"/>
    <property type="project" value="InterPro"/>
</dbReference>